<reference evidence="2" key="1">
    <citation type="submission" date="2019-12" db="EMBL/GenBank/DDBJ databases">
        <title>An insight into the sialome of adult female Ixodes ricinus ticks feeding for 6 days.</title>
        <authorList>
            <person name="Perner J."/>
            <person name="Ribeiro J.M.C."/>
        </authorList>
    </citation>
    <scope>NUCLEOTIDE SEQUENCE</scope>
    <source>
        <strain evidence="2">Semi-engorged</strain>
        <tissue evidence="2">Salivary glands</tissue>
    </source>
</reference>
<dbReference type="AlphaFoldDB" id="A0A6B0UP82"/>
<proteinExistence type="predicted"/>
<keyword evidence="1" id="KW-1133">Transmembrane helix</keyword>
<dbReference type="EMBL" id="GIFC01009439">
    <property type="protein sequence ID" value="MXU91522.1"/>
    <property type="molecule type" value="Transcribed_RNA"/>
</dbReference>
<sequence length="123" mass="14393">MFFDTNSLLGAAILVHWAVEGVLGMRSRSLLWNIRRRACVHSQVTQHFSPGRKVLGRRTDDWNSLPETVVNNPRALAFARNIAFLMYFVVFCCNVFMYFHVLCCNLFTVYCNYVRHCNMPYYV</sequence>
<organism evidence="2">
    <name type="scientific">Ixodes ricinus</name>
    <name type="common">Common tick</name>
    <name type="synonym">Acarus ricinus</name>
    <dbReference type="NCBI Taxonomy" id="34613"/>
    <lineage>
        <taxon>Eukaryota</taxon>
        <taxon>Metazoa</taxon>
        <taxon>Ecdysozoa</taxon>
        <taxon>Arthropoda</taxon>
        <taxon>Chelicerata</taxon>
        <taxon>Arachnida</taxon>
        <taxon>Acari</taxon>
        <taxon>Parasitiformes</taxon>
        <taxon>Ixodida</taxon>
        <taxon>Ixodoidea</taxon>
        <taxon>Ixodidae</taxon>
        <taxon>Ixodinae</taxon>
        <taxon>Ixodes</taxon>
    </lineage>
</organism>
<evidence type="ECO:0000256" key="1">
    <source>
        <dbReference type="SAM" id="Phobius"/>
    </source>
</evidence>
<evidence type="ECO:0000313" key="2">
    <source>
        <dbReference type="EMBL" id="MXU91522.1"/>
    </source>
</evidence>
<keyword evidence="1" id="KW-0812">Transmembrane</keyword>
<name>A0A6B0UP82_IXORI</name>
<protein>
    <submittedName>
        <fullName evidence="2">Uncharacterized protein</fullName>
    </submittedName>
</protein>
<keyword evidence="1" id="KW-0472">Membrane</keyword>
<feature type="transmembrane region" description="Helical" evidence="1">
    <location>
        <begin position="84"/>
        <end position="110"/>
    </location>
</feature>
<accession>A0A6B0UP82</accession>